<dbReference type="SUPFAM" id="SSF81995">
    <property type="entry name" value="beta-sandwich domain of Sec23/24"/>
    <property type="match status" value="1"/>
</dbReference>
<feature type="transmembrane region" description="Helical" evidence="6">
    <location>
        <begin position="109"/>
        <end position="130"/>
    </location>
</feature>
<evidence type="ECO:0000256" key="1">
    <source>
        <dbReference type="ARBA" id="ARBA00004141"/>
    </source>
</evidence>
<sequence>MYNQPTYPPYGQPPPIYPAQPGYAPQGGYQPHDSYPAQPGFPQPAYGMPAGGFGPQPGVIPLRPNNETSGAYRTNDPERGGQHTTTDTTGTFGASFGSKAIRNRFVRKVYSILSVQLAVTVAMIAIAIFAPGVKEWLRRNIWCYYISYVIFLVTYITIVCCESVRRKHPTNLIVLAVFTLALGFMTAMISSFHDTRIVFYTMGITAIVVFAVTIFAMQTKYDITGCGGFLCIASLVVFVFGIVTMITWFVDPQTARIMQVVYAGVAALLFCMFLLYDTQQIVGGRAVEISEEEHVFAALQLYVDIVIIFMSLLMLFLMYDTQQIMGGRKIELSEEEHVLGAIQLYVDIVYIFLMLLQILSFFGGSD</sequence>
<dbReference type="PANTHER" id="PTHR23291">
    <property type="entry name" value="BAX INHIBITOR-RELATED"/>
    <property type="match status" value="1"/>
</dbReference>
<dbReference type="GO" id="GO:0005794">
    <property type="term" value="C:Golgi apparatus"/>
    <property type="evidence" value="ECO:0007669"/>
    <property type="project" value="TreeGrafter"/>
</dbReference>
<dbReference type="InterPro" id="IPR006214">
    <property type="entry name" value="Bax_inhibitor_1-related"/>
</dbReference>
<evidence type="ECO:0000256" key="3">
    <source>
        <dbReference type="ARBA" id="ARBA00022989"/>
    </source>
</evidence>
<gene>
    <name evidence="7" type="ORF">CTOB1V02_LOCUS6393</name>
</gene>
<protein>
    <submittedName>
        <fullName evidence="7">Uncharacterized protein</fullName>
    </submittedName>
</protein>
<dbReference type="Pfam" id="PF01027">
    <property type="entry name" value="Bax1-I"/>
    <property type="match status" value="1"/>
</dbReference>
<feature type="transmembrane region" description="Helical" evidence="6">
    <location>
        <begin position="229"/>
        <end position="250"/>
    </location>
</feature>
<evidence type="ECO:0000313" key="7">
    <source>
        <dbReference type="EMBL" id="CAD7228512.1"/>
    </source>
</evidence>
<keyword evidence="3 6" id="KW-1133">Transmembrane helix</keyword>
<feature type="compositionally biased region" description="Pro residues" evidence="5">
    <location>
        <begin position="1"/>
        <end position="18"/>
    </location>
</feature>
<evidence type="ECO:0000256" key="4">
    <source>
        <dbReference type="ARBA" id="ARBA00023136"/>
    </source>
</evidence>
<dbReference type="EMBL" id="OB661567">
    <property type="protein sequence ID" value="CAD7228512.1"/>
    <property type="molecule type" value="Genomic_DNA"/>
</dbReference>
<accession>A0A7R8ZLM3</accession>
<evidence type="ECO:0000256" key="6">
    <source>
        <dbReference type="SAM" id="Phobius"/>
    </source>
</evidence>
<evidence type="ECO:0000256" key="2">
    <source>
        <dbReference type="ARBA" id="ARBA00022692"/>
    </source>
</evidence>
<proteinExistence type="predicted"/>
<dbReference type="GO" id="GO:0016020">
    <property type="term" value="C:membrane"/>
    <property type="evidence" value="ECO:0007669"/>
    <property type="project" value="UniProtKB-SubCell"/>
</dbReference>
<feature type="transmembrane region" description="Helical" evidence="6">
    <location>
        <begin position="142"/>
        <end position="160"/>
    </location>
</feature>
<feature type="transmembrane region" description="Helical" evidence="6">
    <location>
        <begin position="172"/>
        <end position="191"/>
    </location>
</feature>
<dbReference type="GO" id="GO:2001234">
    <property type="term" value="P:negative regulation of apoptotic signaling pathway"/>
    <property type="evidence" value="ECO:0007669"/>
    <property type="project" value="TreeGrafter"/>
</dbReference>
<dbReference type="AlphaFoldDB" id="A0A7R8ZLM3"/>
<keyword evidence="2 6" id="KW-0812">Transmembrane</keyword>
<reference evidence="7" key="1">
    <citation type="submission" date="2020-11" db="EMBL/GenBank/DDBJ databases">
        <authorList>
            <person name="Tran Van P."/>
        </authorList>
    </citation>
    <scope>NUCLEOTIDE SEQUENCE</scope>
</reference>
<organism evidence="7">
    <name type="scientific">Cyprideis torosa</name>
    <dbReference type="NCBI Taxonomy" id="163714"/>
    <lineage>
        <taxon>Eukaryota</taxon>
        <taxon>Metazoa</taxon>
        <taxon>Ecdysozoa</taxon>
        <taxon>Arthropoda</taxon>
        <taxon>Crustacea</taxon>
        <taxon>Oligostraca</taxon>
        <taxon>Ostracoda</taxon>
        <taxon>Podocopa</taxon>
        <taxon>Podocopida</taxon>
        <taxon>Cytherocopina</taxon>
        <taxon>Cytheroidea</taxon>
        <taxon>Cytherideidae</taxon>
        <taxon>Cyprideis</taxon>
    </lineage>
</organism>
<dbReference type="CDD" id="cd10428">
    <property type="entry name" value="LFG_like"/>
    <property type="match status" value="1"/>
</dbReference>
<comment type="subcellular location">
    <subcellularLocation>
        <location evidence="1">Membrane</location>
        <topology evidence="1">Multi-pass membrane protein</topology>
    </subcellularLocation>
</comment>
<feature type="transmembrane region" description="Helical" evidence="6">
    <location>
        <begin position="296"/>
        <end position="319"/>
    </location>
</feature>
<keyword evidence="4 6" id="KW-0472">Membrane</keyword>
<feature type="transmembrane region" description="Helical" evidence="6">
    <location>
        <begin position="339"/>
        <end position="362"/>
    </location>
</feature>
<feature type="region of interest" description="Disordered" evidence="5">
    <location>
        <begin position="66"/>
        <end position="89"/>
    </location>
</feature>
<feature type="transmembrane region" description="Helical" evidence="6">
    <location>
        <begin position="256"/>
        <end position="276"/>
    </location>
</feature>
<name>A0A7R8ZLM3_9CRUS</name>
<feature type="transmembrane region" description="Helical" evidence="6">
    <location>
        <begin position="197"/>
        <end position="217"/>
    </location>
</feature>
<dbReference type="GO" id="GO:0005783">
    <property type="term" value="C:endoplasmic reticulum"/>
    <property type="evidence" value="ECO:0007669"/>
    <property type="project" value="TreeGrafter"/>
</dbReference>
<evidence type="ECO:0000256" key="5">
    <source>
        <dbReference type="SAM" id="MobiDB-lite"/>
    </source>
</evidence>
<dbReference type="OrthoDB" id="7933078at2759"/>
<feature type="region of interest" description="Disordered" evidence="5">
    <location>
        <begin position="1"/>
        <end position="39"/>
    </location>
</feature>
<dbReference type="PANTHER" id="PTHR23291:SF127">
    <property type="entry name" value="PROTEIN LIFEGUARD 1-LIKE"/>
    <property type="match status" value="1"/>
</dbReference>